<evidence type="ECO:0000313" key="4">
    <source>
        <dbReference type="Proteomes" id="UP001239462"/>
    </source>
</evidence>
<proteinExistence type="predicted"/>
<dbReference type="EMBL" id="JASZZN010000006">
    <property type="protein sequence ID" value="MDM4015826.1"/>
    <property type="molecule type" value="Genomic_DNA"/>
</dbReference>
<organism evidence="3 4">
    <name type="scientific">Roseiconus lacunae</name>
    <dbReference type="NCBI Taxonomy" id="2605694"/>
    <lineage>
        <taxon>Bacteria</taxon>
        <taxon>Pseudomonadati</taxon>
        <taxon>Planctomycetota</taxon>
        <taxon>Planctomycetia</taxon>
        <taxon>Pirellulales</taxon>
        <taxon>Pirellulaceae</taxon>
        <taxon>Roseiconus</taxon>
    </lineage>
</organism>
<gene>
    <name evidence="3" type="ORF">QTN89_10325</name>
</gene>
<feature type="coiled-coil region" evidence="1">
    <location>
        <begin position="67"/>
        <end position="97"/>
    </location>
</feature>
<keyword evidence="2" id="KW-0472">Membrane</keyword>
<accession>A0ABT7PI16</accession>
<comment type="caution">
    <text evidence="3">The sequence shown here is derived from an EMBL/GenBank/DDBJ whole genome shotgun (WGS) entry which is preliminary data.</text>
</comment>
<sequence length="214" mass="23417">MTEAEMEQLTREHKTQIEEMGQLRDRIQSLEGTRTLFHSFLAVFACLTAVGFFLGRAAINRQVVETLDINNQTVDELKNLREEAERHAGVVKNIRESHEYVATVIADDGSVAIDGSLNVTGAITVGTENRTSMLTGEMLRVRNGDRTGKIETDKLDVGSGGTAIEMTRDEIYMGYGGTNGTEEFNGRRLPGIILKSGSPSRIRAKGTTAVESLP</sequence>
<dbReference type="Proteomes" id="UP001239462">
    <property type="component" value="Unassembled WGS sequence"/>
</dbReference>
<evidence type="ECO:0000256" key="2">
    <source>
        <dbReference type="SAM" id="Phobius"/>
    </source>
</evidence>
<keyword evidence="1" id="KW-0175">Coiled coil</keyword>
<dbReference type="RefSeq" id="WP_289163350.1">
    <property type="nucleotide sequence ID" value="NZ_JASZZN010000006.1"/>
</dbReference>
<evidence type="ECO:0000256" key="1">
    <source>
        <dbReference type="SAM" id="Coils"/>
    </source>
</evidence>
<name>A0ABT7PI16_9BACT</name>
<keyword evidence="4" id="KW-1185">Reference proteome</keyword>
<feature type="transmembrane region" description="Helical" evidence="2">
    <location>
        <begin position="36"/>
        <end position="55"/>
    </location>
</feature>
<reference evidence="3 4" key="1">
    <citation type="submission" date="2023-06" db="EMBL/GenBank/DDBJ databases">
        <title>Roseiconus lacunae JC819 isolated from Gulf of Mannar region, Tamil Nadu.</title>
        <authorList>
            <person name="Pk S."/>
            <person name="Ch S."/>
            <person name="Ch V.R."/>
        </authorList>
    </citation>
    <scope>NUCLEOTIDE SEQUENCE [LARGE SCALE GENOMIC DNA]</scope>
    <source>
        <strain evidence="3 4">JC819</strain>
    </source>
</reference>
<keyword evidence="2" id="KW-0812">Transmembrane</keyword>
<keyword evidence="2" id="KW-1133">Transmembrane helix</keyword>
<protein>
    <submittedName>
        <fullName evidence="3">Uncharacterized protein</fullName>
    </submittedName>
</protein>
<evidence type="ECO:0000313" key="3">
    <source>
        <dbReference type="EMBL" id="MDM4015826.1"/>
    </source>
</evidence>